<comment type="caution">
    <text evidence="1">The sequence shown here is derived from an EMBL/GenBank/DDBJ whole genome shotgun (WGS) entry which is preliminary data.</text>
</comment>
<dbReference type="Proteomes" id="UP000600946">
    <property type="component" value="Unassembled WGS sequence"/>
</dbReference>
<dbReference type="GeneID" id="96288640"/>
<proteinExistence type="predicted"/>
<gene>
    <name evidence="1" type="ORF">GCM10010326_06170</name>
</gene>
<evidence type="ECO:0000313" key="1">
    <source>
        <dbReference type="EMBL" id="GGY16792.1"/>
    </source>
</evidence>
<organism evidence="1 2">
    <name type="scientific">Streptomyces xanthochromogenes</name>
    <dbReference type="NCBI Taxonomy" id="67384"/>
    <lineage>
        <taxon>Bacteria</taxon>
        <taxon>Bacillati</taxon>
        <taxon>Actinomycetota</taxon>
        <taxon>Actinomycetes</taxon>
        <taxon>Kitasatosporales</taxon>
        <taxon>Streptomycetaceae</taxon>
        <taxon>Streptomyces</taxon>
    </lineage>
</organism>
<reference evidence="2" key="1">
    <citation type="journal article" date="2019" name="Int. J. Syst. Evol. Microbiol.">
        <title>The Global Catalogue of Microorganisms (GCM) 10K type strain sequencing project: providing services to taxonomists for standard genome sequencing and annotation.</title>
        <authorList>
            <consortium name="The Broad Institute Genomics Platform"/>
            <consortium name="The Broad Institute Genome Sequencing Center for Infectious Disease"/>
            <person name="Wu L."/>
            <person name="Ma J."/>
        </authorList>
    </citation>
    <scope>NUCLEOTIDE SEQUENCE [LARGE SCALE GENOMIC DNA]</scope>
    <source>
        <strain evidence="2">JCM 4594</strain>
    </source>
</reference>
<name>A0ABQ2ZHN9_9ACTN</name>
<sequence>MSAPQRERHPRPAGPVPALGQAEATLVEHYPRLVRLAYLILPPRLGRHRRVLAAHGVVQNALPARPTPIKKGRVPAPRDDRAPALGWIVRRVVGAALSYEHGAARWRRAVRPALPAVWGLRLTPRIGGADELALEQQLATVPAGVRAAFVLQHLEGYASDTAAELLTAAGVPDPEAALRAAKALGPQDDGTRAGLLLDSVEFDPCTVQARPTDLLRRRHWRRWGAAAALLVAVMLTVGQSAKDPASPEPTTPSAVGVAMVDPGAVGRAPGTAWQSSSRIDFTVWPARGSLVDDQALLGRALRAWARPGTAVQVSAAPRTGTGPTAAPPQLLYAGRVDDADVVLLYDGERVVRYAETTGQPAELAFSRADNADVTTAAALVLSRTGSRTRFLLAPWVAESTTRDLLAPDSPARPLHVGDDGVSDAVARPDLTGPCSNWPALQLRSSERIAEKHAFLLTDLGDLSPVHLTYTPPPGGGVPARQPREATSTAALVSWSHTACTLRSAVGGGVRSVNNWVFAEQQLPENAGQAEWLCSRADTWNGPGRAVVRFQPPTTAAREPGTLIADARDTSYCSRFNQHILADAHWSAPSGASYLLAAGSRAVTRITVTGQVRADTTGTTLAVKAPPGQSAEIGAVLSTGRTLGAVH</sequence>
<dbReference type="EMBL" id="BMUU01000001">
    <property type="protein sequence ID" value="GGY16792.1"/>
    <property type="molecule type" value="Genomic_DNA"/>
</dbReference>
<keyword evidence="2" id="KW-1185">Reference proteome</keyword>
<dbReference type="RefSeq" id="WP_161254345.1">
    <property type="nucleotide sequence ID" value="NZ_BMUU01000001.1"/>
</dbReference>
<accession>A0ABQ2ZHN9</accession>
<evidence type="ECO:0008006" key="3">
    <source>
        <dbReference type="Google" id="ProtNLM"/>
    </source>
</evidence>
<protein>
    <recommendedName>
        <fullName evidence="3">DNA-directed RNA polymerase specialized sigma24 family protein</fullName>
    </recommendedName>
</protein>
<evidence type="ECO:0000313" key="2">
    <source>
        <dbReference type="Proteomes" id="UP000600946"/>
    </source>
</evidence>